<evidence type="ECO:0000313" key="18">
    <source>
        <dbReference type="Proteomes" id="UP000199206"/>
    </source>
</evidence>
<dbReference type="Gene3D" id="2.40.170.20">
    <property type="entry name" value="TonB-dependent receptor, beta-barrel domain"/>
    <property type="match status" value="1"/>
</dbReference>
<evidence type="ECO:0000256" key="10">
    <source>
        <dbReference type="ARBA" id="ARBA00023136"/>
    </source>
</evidence>
<reference evidence="18" key="1">
    <citation type="submission" date="2016-10" db="EMBL/GenBank/DDBJ databases">
        <authorList>
            <person name="Varghese N."/>
            <person name="Submissions S."/>
        </authorList>
    </citation>
    <scope>NUCLEOTIDE SEQUENCE [LARGE SCALE GENOMIC DNA]</scope>
    <source>
        <strain evidence="18">S6-262</strain>
    </source>
</reference>
<dbReference type="GO" id="GO:0015344">
    <property type="term" value="F:siderophore uptake transmembrane transporter activity"/>
    <property type="evidence" value="ECO:0007669"/>
    <property type="project" value="TreeGrafter"/>
</dbReference>
<evidence type="ECO:0000256" key="11">
    <source>
        <dbReference type="ARBA" id="ARBA00023237"/>
    </source>
</evidence>
<keyword evidence="4" id="KW-0410">Iron transport</keyword>
<keyword evidence="9 13" id="KW-0798">TonB box</keyword>
<dbReference type="InterPro" id="IPR000531">
    <property type="entry name" value="Beta-barrel_TonB"/>
</dbReference>
<comment type="subcellular location">
    <subcellularLocation>
        <location evidence="1 12">Cell outer membrane</location>
        <topology evidence="1 12">Multi-pass membrane protein</topology>
    </subcellularLocation>
</comment>
<proteinExistence type="inferred from homology"/>
<dbReference type="Pfam" id="PF07715">
    <property type="entry name" value="Plug"/>
    <property type="match status" value="1"/>
</dbReference>
<keyword evidence="8" id="KW-0406">Ion transport</keyword>
<evidence type="ECO:0000256" key="8">
    <source>
        <dbReference type="ARBA" id="ARBA00023065"/>
    </source>
</evidence>
<dbReference type="SUPFAM" id="SSF56935">
    <property type="entry name" value="Porins"/>
    <property type="match status" value="1"/>
</dbReference>
<dbReference type="PROSITE" id="PS52016">
    <property type="entry name" value="TONB_DEPENDENT_REC_3"/>
    <property type="match status" value="1"/>
</dbReference>
<dbReference type="PANTHER" id="PTHR32552:SF89">
    <property type="entry name" value="CATECHOLATE SIDEROPHORE RECEPTOR FIU"/>
    <property type="match status" value="1"/>
</dbReference>
<sequence>MTKRHELWLGCCAMALLTAALPALAQSQESTVASDASADDTQGDIVVLGRGETRQVQTLTKSDLDAQPPAASPIKALEKLPSVNFQSADPLGVNEYSTSISVRSFGQTQLGYTLDGMPLGNMSYGSFNGLHISRAAISENVAGAELAQGAGALDTPASSNLGGTIKFTTVDPSQTLGGEIDAGYGSQNTYRLFARLDTGDLGDGTRAYISGAHLDQPKWKGNGKTSSWQTNAKLISPLGPDTTLTVYGAYSDLATDDYMDVSRSIVDRYGWNWDYLRYDWATAVALATAYQANPSGDCGGNAYPLGIRCVDDTYYDGTTLRSDVLGYLRLESRLSDKVQVRVQPYFHHNRGEGTWWYPYSGTPGGAPLFVRSSGYGLDRWGATAAVTVELGAHSIEAGGWLERADVMSRRLRYGIAADGSNWGHRQWPRMSDAFGSYYDFRYDVRTNQGFLQDTWQVTDALKVTAGFKALDVDVRARTIQTTITQAQGKIEARDLFLPQAGVNYMVTHDFELFGSYAENFSAFGSGPFSTDQASFDATSGDLKPESSRTFEGGLRLHLPRFEGVLAGYHVKFRNRLAGFSPCSVIETCASITSNVGSVTTYGIEAAGTWRLVRHLSLFGSYSYTNAQYDDDTVNGAGEVVLRTRDRQVVGVPRHIANAEVAYDDGTVFGRVGAGYQSRRYYTFLNDASIDGRIVASLSLGVRFAGDGPLAGLEVQGNVTNLFDKNYFATFGSTNSDVAGNYQGGMVGAPRQFFITARKRF</sequence>
<evidence type="ECO:0000256" key="14">
    <source>
        <dbReference type="SAM" id="SignalP"/>
    </source>
</evidence>
<gene>
    <name evidence="17" type="ORF">SAMN05192583_2907</name>
</gene>
<dbReference type="InterPro" id="IPR036942">
    <property type="entry name" value="Beta-barrel_TonB_sf"/>
</dbReference>
<keyword evidence="6 14" id="KW-0732">Signal</keyword>
<keyword evidence="18" id="KW-1185">Reference proteome</keyword>
<dbReference type="InterPro" id="IPR037066">
    <property type="entry name" value="Plug_dom_sf"/>
</dbReference>
<feature type="domain" description="TonB-dependent receptor plug" evidence="16">
    <location>
        <begin position="53"/>
        <end position="153"/>
    </location>
</feature>
<evidence type="ECO:0000256" key="3">
    <source>
        <dbReference type="ARBA" id="ARBA00022452"/>
    </source>
</evidence>
<evidence type="ECO:0000313" key="17">
    <source>
        <dbReference type="EMBL" id="SEN47904.1"/>
    </source>
</evidence>
<accession>A0A1H8GW15</accession>
<evidence type="ECO:0000259" key="16">
    <source>
        <dbReference type="Pfam" id="PF07715"/>
    </source>
</evidence>
<evidence type="ECO:0000256" key="5">
    <source>
        <dbReference type="ARBA" id="ARBA00022692"/>
    </source>
</evidence>
<keyword evidence="11 12" id="KW-0998">Cell outer membrane</keyword>
<organism evidence="17 18">
    <name type="scientific">Sphingomonas gellani</name>
    <dbReference type="NCBI Taxonomy" id="1166340"/>
    <lineage>
        <taxon>Bacteria</taxon>
        <taxon>Pseudomonadati</taxon>
        <taxon>Pseudomonadota</taxon>
        <taxon>Alphaproteobacteria</taxon>
        <taxon>Sphingomonadales</taxon>
        <taxon>Sphingomonadaceae</taxon>
        <taxon>Sphingomonas</taxon>
    </lineage>
</organism>
<evidence type="ECO:0000256" key="13">
    <source>
        <dbReference type="RuleBase" id="RU003357"/>
    </source>
</evidence>
<dbReference type="Proteomes" id="UP000199206">
    <property type="component" value="Unassembled WGS sequence"/>
</dbReference>
<keyword evidence="3 12" id="KW-1134">Transmembrane beta strand</keyword>
<name>A0A1H8GW15_9SPHN</name>
<evidence type="ECO:0000256" key="12">
    <source>
        <dbReference type="PROSITE-ProRule" id="PRU01360"/>
    </source>
</evidence>
<dbReference type="Gene3D" id="2.170.130.10">
    <property type="entry name" value="TonB-dependent receptor, plug domain"/>
    <property type="match status" value="1"/>
</dbReference>
<dbReference type="OrthoDB" id="7229372at2"/>
<keyword evidence="10 12" id="KW-0472">Membrane</keyword>
<dbReference type="AlphaFoldDB" id="A0A1H8GW15"/>
<evidence type="ECO:0000256" key="2">
    <source>
        <dbReference type="ARBA" id="ARBA00022448"/>
    </source>
</evidence>
<dbReference type="InterPro" id="IPR039426">
    <property type="entry name" value="TonB-dep_rcpt-like"/>
</dbReference>
<comment type="similarity">
    <text evidence="12 13">Belongs to the TonB-dependent receptor family.</text>
</comment>
<evidence type="ECO:0000256" key="7">
    <source>
        <dbReference type="ARBA" id="ARBA00023004"/>
    </source>
</evidence>
<dbReference type="Pfam" id="PF00593">
    <property type="entry name" value="TonB_dep_Rec_b-barrel"/>
    <property type="match status" value="1"/>
</dbReference>
<dbReference type="GO" id="GO:0009279">
    <property type="term" value="C:cell outer membrane"/>
    <property type="evidence" value="ECO:0007669"/>
    <property type="project" value="UniProtKB-SubCell"/>
</dbReference>
<dbReference type="PANTHER" id="PTHR32552">
    <property type="entry name" value="FERRICHROME IRON RECEPTOR-RELATED"/>
    <property type="match status" value="1"/>
</dbReference>
<evidence type="ECO:0000259" key="15">
    <source>
        <dbReference type="Pfam" id="PF00593"/>
    </source>
</evidence>
<feature type="chain" id="PRO_5011686011" evidence="14">
    <location>
        <begin position="26"/>
        <end position="760"/>
    </location>
</feature>
<evidence type="ECO:0000256" key="9">
    <source>
        <dbReference type="ARBA" id="ARBA00023077"/>
    </source>
</evidence>
<feature type="signal peptide" evidence="14">
    <location>
        <begin position="1"/>
        <end position="25"/>
    </location>
</feature>
<dbReference type="STRING" id="1166340.SAMN05192583_2907"/>
<keyword evidence="2 12" id="KW-0813">Transport</keyword>
<evidence type="ECO:0000256" key="4">
    <source>
        <dbReference type="ARBA" id="ARBA00022496"/>
    </source>
</evidence>
<dbReference type="InterPro" id="IPR012910">
    <property type="entry name" value="Plug_dom"/>
</dbReference>
<keyword evidence="5 12" id="KW-0812">Transmembrane</keyword>
<feature type="domain" description="TonB-dependent receptor-like beta-barrel" evidence="15">
    <location>
        <begin position="264"/>
        <end position="721"/>
    </location>
</feature>
<keyword evidence="7" id="KW-0408">Iron</keyword>
<evidence type="ECO:0000256" key="1">
    <source>
        <dbReference type="ARBA" id="ARBA00004571"/>
    </source>
</evidence>
<protein>
    <submittedName>
        <fullName evidence="17">Iron complex outermembrane recepter protein</fullName>
    </submittedName>
</protein>
<dbReference type="EMBL" id="FOCF01000007">
    <property type="protein sequence ID" value="SEN47904.1"/>
    <property type="molecule type" value="Genomic_DNA"/>
</dbReference>
<evidence type="ECO:0000256" key="6">
    <source>
        <dbReference type="ARBA" id="ARBA00022729"/>
    </source>
</evidence>